<keyword evidence="2" id="KW-1185">Reference proteome</keyword>
<dbReference type="AlphaFoldDB" id="A0A9W9WCC0"/>
<dbReference type="Proteomes" id="UP001147747">
    <property type="component" value="Unassembled WGS sequence"/>
</dbReference>
<sequence>MATDQDKIMQKLIGGESPLTTGKILFTSGLQCTQTCGSNGGCAPSLDSNDPSSASCISTARVCTWTWDEYGPFQPGCANLPSGDAVLPRFGVDPCVGHDESTSVPWSYLGGGIVDNNAPGWWADQVVCHTKY</sequence>
<dbReference type="OrthoDB" id="5345753at2759"/>
<name>A0A9W9WCC0_9EURO</name>
<organism evidence="1 2">
    <name type="scientific">Penicillium cosmopolitanum</name>
    <dbReference type="NCBI Taxonomy" id="1131564"/>
    <lineage>
        <taxon>Eukaryota</taxon>
        <taxon>Fungi</taxon>
        <taxon>Dikarya</taxon>
        <taxon>Ascomycota</taxon>
        <taxon>Pezizomycotina</taxon>
        <taxon>Eurotiomycetes</taxon>
        <taxon>Eurotiomycetidae</taxon>
        <taxon>Eurotiales</taxon>
        <taxon>Aspergillaceae</taxon>
        <taxon>Penicillium</taxon>
    </lineage>
</organism>
<protein>
    <submittedName>
        <fullName evidence="1">Uncharacterized protein</fullName>
    </submittedName>
</protein>
<gene>
    <name evidence="1" type="ORF">N7509_001299</name>
</gene>
<evidence type="ECO:0000313" key="1">
    <source>
        <dbReference type="EMBL" id="KAJ5414672.1"/>
    </source>
</evidence>
<dbReference type="GeneID" id="81364916"/>
<reference evidence="1" key="2">
    <citation type="journal article" date="2023" name="IMA Fungus">
        <title>Comparative genomic study of the Penicillium genus elucidates a diverse pangenome and 15 lateral gene transfer events.</title>
        <authorList>
            <person name="Petersen C."/>
            <person name="Sorensen T."/>
            <person name="Nielsen M.R."/>
            <person name="Sondergaard T.E."/>
            <person name="Sorensen J.L."/>
            <person name="Fitzpatrick D.A."/>
            <person name="Frisvad J.C."/>
            <person name="Nielsen K.L."/>
        </authorList>
    </citation>
    <scope>NUCLEOTIDE SEQUENCE</scope>
    <source>
        <strain evidence="1">IBT 29677</strain>
    </source>
</reference>
<dbReference type="RefSeq" id="XP_056494518.1">
    <property type="nucleotide sequence ID" value="XM_056625936.1"/>
</dbReference>
<evidence type="ECO:0000313" key="2">
    <source>
        <dbReference type="Proteomes" id="UP001147747"/>
    </source>
</evidence>
<reference evidence="1" key="1">
    <citation type="submission" date="2022-12" db="EMBL/GenBank/DDBJ databases">
        <authorList>
            <person name="Petersen C."/>
        </authorList>
    </citation>
    <scope>NUCLEOTIDE SEQUENCE</scope>
    <source>
        <strain evidence="1">IBT 29677</strain>
    </source>
</reference>
<comment type="caution">
    <text evidence="1">The sequence shown here is derived from an EMBL/GenBank/DDBJ whole genome shotgun (WGS) entry which is preliminary data.</text>
</comment>
<accession>A0A9W9WCC0</accession>
<proteinExistence type="predicted"/>
<dbReference type="EMBL" id="JAPZBU010000003">
    <property type="protein sequence ID" value="KAJ5414672.1"/>
    <property type="molecule type" value="Genomic_DNA"/>
</dbReference>